<evidence type="ECO:0000313" key="3">
    <source>
        <dbReference type="EMBL" id="KAL3266253.1"/>
    </source>
</evidence>
<organism evidence="3 4">
    <name type="scientific">Cryptolaemus montrouzieri</name>
    <dbReference type="NCBI Taxonomy" id="559131"/>
    <lineage>
        <taxon>Eukaryota</taxon>
        <taxon>Metazoa</taxon>
        <taxon>Ecdysozoa</taxon>
        <taxon>Arthropoda</taxon>
        <taxon>Hexapoda</taxon>
        <taxon>Insecta</taxon>
        <taxon>Pterygota</taxon>
        <taxon>Neoptera</taxon>
        <taxon>Endopterygota</taxon>
        <taxon>Coleoptera</taxon>
        <taxon>Polyphaga</taxon>
        <taxon>Cucujiformia</taxon>
        <taxon>Coccinelloidea</taxon>
        <taxon>Coccinellidae</taxon>
        <taxon>Scymninae</taxon>
        <taxon>Scymnini</taxon>
        <taxon>Cryptolaemus</taxon>
    </lineage>
</organism>
<dbReference type="Gene3D" id="2.30.30.490">
    <property type="match status" value="1"/>
</dbReference>
<name>A0ABD2MIU3_9CUCU</name>
<comment type="caution">
    <text evidence="3">The sequence shown here is derived from an EMBL/GenBank/DDBJ whole genome shotgun (WGS) entry which is preliminary data.</text>
</comment>
<proteinExistence type="predicted"/>
<sequence>MHDKRKLNSSRDTITEPKRKKCKQLKTTSSALSTNNNNIKLNCKRLEGETMEELTETEENKVNAKSNQKLASIMLDKLIAKNNVDRTIECVISGAIRTSVPRRNYKIKQVKGSVSPISISVKKSTKKACRTLDTNKKPKDLRTQVCPAILKKAAQVLRWSNGWSWEGEPFEAKVFLNSDETTVIRRCYPSMRHHSGDLIEVRDCVLLKAGARRNELPFVAKIAALWENPEDGEMMMSLLWYYRPEHTEQGRMPNDQPDEVFASRHKDSNSVACIDDKCFVLTFNEYCRYRKYLRRLEEGTEDTKSSCIPLPEPYPRSHRQPPQDMKISPEMIFFCRRVYDFRQKRIIKNPN</sequence>
<reference evidence="3 4" key="1">
    <citation type="journal article" date="2021" name="BMC Biol.">
        <title>Horizontally acquired antibacterial genes associated with adaptive radiation of ladybird beetles.</title>
        <authorList>
            <person name="Li H.S."/>
            <person name="Tang X.F."/>
            <person name="Huang Y.H."/>
            <person name="Xu Z.Y."/>
            <person name="Chen M.L."/>
            <person name="Du X.Y."/>
            <person name="Qiu B.Y."/>
            <person name="Chen P.T."/>
            <person name="Zhang W."/>
            <person name="Slipinski A."/>
            <person name="Escalona H.E."/>
            <person name="Waterhouse R.M."/>
            <person name="Zwick A."/>
            <person name="Pang H."/>
        </authorList>
    </citation>
    <scope>NUCLEOTIDE SEQUENCE [LARGE SCALE GENOMIC DNA]</scope>
    <source>
        <strain evidence="3">SYSU2018</strain>
    </source>
</reference>
<feature type="region of interest" description="Disordered" evidence="1">
    <location>
        <begin position="303"/>
        <end position="323"/>
    </location>
</feature>
<dbReference type="PROSITE" id="PS51038">
    <property type="entry name" value="BAH"/>
    <property type="match status" value="1"/>
</dbReference>
<dbReference type="AlphaFoldDB" id="A0ABD2MIU3"/>
<protein>
    <recommendedName>
        <fullName evidence="2">BAH domain-containing protein</fullName>
    </recommendedName>
</protein>
<feature type="domain" description="BAH" evidence="2">
    <location>
        <begin position="197"/>
        <end position="350"/>
    </location>
</feature>
<dbReference type="InterPro" id="IPR043151">
    <property type="entry name" value="BAH_sf"/>
</dbReference>
<dbReference type="Pfam" id="PF01426">
    <property type="entry name" value="BAH"/>
    <property type="match status" value="1"/>
</dbReference>
<dbReference type="PANTHER" id="PTHR46576">
    <property type="entry name" value="BROMO ADJACENT HOMOLOGY DOMAIN-CONTAINING 1 PROTEIN"/>
    <property type="match status" value="1"/>
</dbReference>
<dbReference type="InterPro" id="IPR001025">
    <property type="entry name" value="BAH_dom"/>
</dbReference>
<dbReference type="InterPro" id="IPR053032">
    <property type="entry name" value="BAH_domain-containing"/>
</dbReference>
<dbReference type="Proteomes" id="UP001516400">
    <property type="component" value="Unassembled WGS sequence"/>
</dbReference>
<gene>
    <name evidence="3" type="ORF">HHI36_010433</name>
</gene>
<accession>A0ABD2MIU3</accession>
<dbReference type="SMART" id="SM00439">
    <property type="entry name" value="BAH"/>
    <property type="match status" value="1"/>
</dbReference>
<evidence type="ECO:0000256" key="1">
    <source>
        <dbReference type="SAM" id="MobiDB-lite"/>
    </source>
</evidence>
<feature type="region of interest" description="Disordered" evidence="1">
    <location>
        <begin position="1"/>
        <end position="27"/>
    </location>
</feature>
<dbReference type="EMBL" id="JABFTP020000001">
    <property type="protein sequence ID" value="KAL3266253.1"/>
    <property type="molecule type" value="Genomic_DNA"/>
</dbReference>
<evidence type="ECO:0000313" key="4">
    <source>
        <dbReference type="Proteomes" id="UP001516400"/>
    </source>
</evidence>
<keyword evidence="4" id="KW-1185">Reference proteome</keyword>
<evidence type="ECO:0000259" key="2">
    <source>
        <dbReference type="PROSITE" id="PS51038"/>
    </source>
</evidence>
<dbReference type="PANTHER" id="PTHR46576:SF1">
    <property type="entry name" value="BROMO ADJACENT HOMOLOGY DOMAIN-CONTAINING 1 PROTEIN"/>
    <property type="match status" value="1"/>
</dbReference>